<dbReference type="GO" id="GO:0005856">
    <property type="term" value="C:cytoskeleton"/>
    <property type="evidence" value="ECO:0007669"/>
    <property type="project" value="UniProtKB-SubCell"/>
</dbReference>
<dbReference type="SUPFAM" id="SSF103657">
    <property type="entry name" value="BAR/IMD domain-like"/>
    <property type="match status" value="1"/>
</dbReference>
<comment type="similarity">
    <text evidence="7">Belongs to the protein kinase superfamily. Tyr protein kinase family. Fes/fps subfamily.</text>
</comment>
<feature type="coiled-coil region" evidence="12">
    <location>
        <begin position="307"/>
        <end position="384"/>
    </location>
</feature>
<dbReference type="PROSITE" id="PS00107">
    <property type="entry name" value="PROTEIN_KINASE_ATP"/>
    <property type="match status" value="1"/>
</dbReference>
<evidence type="ECO:0000256" key="11">
    <source>
        <dbReference type="PROSITE-ProRule" id="PRU10141"/>
    </source>
</evidence>
<dbReference type="AlphaFoldDB" id="A0A401STY5"/>
<dbReference type="OrthoDB" id="546826at2759"/>
<dbReference type="InterPro" id="IPR016250">
    <property type="entry name" value="Tyr-prot_kinase_Fes/Fps"/>
</dbReference>
<dbReference type="GO" id="GO:0004715">
    <property type="term" value="F:non-membrane spanning protein tyrosine kinase activity"/>
    <property type="evidence" value="ECO:0007669"/>
    <property type="project" value="UniProtKB-EC"/>
</dbReference>
<dbReference type="Pfam" id="PF00611">
    <property type="entry name" value="FCH"/>
    <property type="match status" value="1"/>
</dbReference>
<dbReference type="FunFam" id="1.10.510.10:FF:000212">
    <property type="entry name" value="Tyrosine-protein kinase"/>
    <property type="match status" value="1"/>
</dbReference>
<evidence type="ECO:0000256" key="4">
    <source>
        <dbReference type="ARBA" id="ARBA00022777"/>
    </source>
</evidence>
<comment type="subcellular location">
    <subcellularLocation>
        <location evidence="7">Cytoplasm</location>
        <location evidence="7">Cytoskeleton</location>
    </subcellularLocation>
</comment>
<keyword evidence="1" id="KW-0597">Phosphoprotein</keyword>
<evidence type="ECO:0000256" key="12">
    <source>
        <dbReference type="SAM" id="Coils"/>
    </source>
</evidence>
<keyword evidence="7" id="KW-0206">Cytoskeleton</keyword>
<reference evidence="15 16" key="1">
    <citation type="journal article" date="2018" name="Nat. Ecol. Evol.">
        <title>Shark genomes provide insights into elasmobranch evolution and the origin of vertebrates.</title>
        <authorList>
            <person name="Hara Y"/>
            <person name="Yamaguchi K"/>
            <person name="Onimaru K"/>
            <person name="Kadota M"/>
            <person name="Koyanagi M"/>
            <person name="Keeley SD"/>
            <person name="Tatsumi K"/>
            <person name="Tanaka K"/>
            <person name="Motone F"/>
            <person name="Kageyama Y"/>
            <person name="Nozu R"/>
            <person name="Adachi N"/>
            <person name="Nishimura O"/>
            <person name="Nakagawa R"/>
            <person name="Tanegashima C"/>
            <person name="Kiyatake I"/>
            <person name="Matsumoto R"/>
            <person name="Murakumo K"/>
            <person name="Nishida K"/>
            <person name="Terakita A"/>
            <person name="Kuratani S"/>
            <person name="Sato K"/>
            <person name="Hyodo S Kuraku.S."/>
        </authorList>
    </citation>
    <scope>NUCLEOTIDE SEQUENCE [LARGE SCALE GENOMIC DNA]</scope>
</reference>
<dbReference type="EC" id="2.7.10.2" evidence="7"/>
<feature type="coiled-coil region" evidence="12">
    <location>
        <begin position="132"/>
        <end position="166"/>
    </location>
</feature>
<dbReference type="SMART" id="SM00219">
    <property type="entry name" value="TyrKc"/>
    <property type="match status" value="1"/>
</dbReference>
<dbReference type="Proteomes" id="UP000287033">
    <property type="component" value="Unassembled WGS sequence"/>
</dbReference>
<dbReference type="EMBL" id="BEZZ01000547">
    <property type="protein sequence ID" value="GCC33823.1"/>
    <property type="molecule type" value="Genomic_DNA"/>
</dbReference>
<dbReference type="Gene3D" id="1.10.510.10">
    <property type="entry name" value="Transferase(Phosphotransferase) domain 1"/>
    <property type="match status" value="1"/>
</dbReference>
<accession>A0A401STY5</accession>
<dbReference type="InterPro" id="IPR011009">
    <property type="entry name" value="Kinase-like_dom_sf"/>
</dbReference>
<dbReference type="FunFam" id="1.20.1270.60:FF:000030">
    <property type="entry name" value="Tyrosine-protein kinase"/>
    <property type="match status" value="1"/>
</dbReference>
<evidence type="ECO:0000256" key="9">
    <source>
        <dbReference type="PIRSR" id="PIRSR000632-2"/>
    </source>
</evidence>
<evidence type="ECO:0000256" key="7">
    <source>
        <dbReference type="PIRNR" id="PIRNR000632"/>
    </source>
</evidence>
<feature type="domain" description="F-BAR" evidence="14">
    <location>
        <begin position="1"/>
        <end position="264"/>
    </location>
</feature>
<dbReference type="Pfam" id="PF07714">
    <property type="entry name" value="PK_Tyr_Ser-Thr"/>
    <property type="match status" value="1"/>
</dbReference>
<evidence type="ECO:0000313" key="16">
    <source>
        <dbReference type="Proteomes" id="UP000287033"/>
    </source>
</evidence>
<dbReference type="PIRSF" id="PIRSF000632">
    <property type="entry name" value="TyrPK_fps"/>
    <property type="match status" value="1"/>
</dbReference>
<dbReference type="STRING" id="137246.A0A401STY5"/>
<dbReference type="InterPro" id="IPR017441">
    <property type="entry name" value="Protein_kinase_ATP_BS"/>
</dbReference>
<dbReference type="SUPFAM" id="SSF56112">
    <property type="entry name" value="Protein kinase-like (PK-like)"/>
    <property type="match status" value="1"/>
</dbReference>
<dbReference type="PROSITE" id="PS00109">
    <property type="entry name" value="PROTEIN_KINASE_TYR"/>
    <property type="match status" value="1"/>
</dbReference>
<dbReference type="InterPro" id="IPR001060">
    <property type="entry name" value="FCH_dom"/>
</dbReference>
<evidence type="ECO:0000256" key="6">
    <source>
        <dbReference type="ARBA" id="ARBA00023137"/>
    </source>
</evidence>
<feature type="domain" description="Protein kinase" evidence="13">
    <location>
        <begin position="452"/>
        <end position="705"/>
    </location>
</feature>
<keyword evidence="3 7" id="KW-0547">Nucleotide-binding</keyword>
<dbReference type="SMART" id="SM00055">
    <property type="entry name" value="FCH"/>
    <property type="match status" value="1"/>
</dbReference>
<keyword evidence="6 7" id="KW-0829">Tyrosine-protein kinase</keyword>
<comment type="caution">
    <text evidence="15">The sequence shown here is derived from an EMBL/GenBank/DDBJ whole genome shotgun (WGS) entry which is preliminary data.</text>
</comment>
<dbReference type="PANTHER" id="PTHR24418">
    <property type="entry name" value="TYROSINE-PROTEIN KINASE"/>
    <property type="match status" value="1"/>
</dbReference>
<comment type="catalytic activity">
    <reaction evidence="7">
        <text>L-tyrosyl-[protein] + ATP = O-phospho-L-tyrosyl-[protein] + ADP + H(+)</text>
        <dbReference type="Rhea" id="RHEA:10596"/>
        <dbReference type="Rhea" id="RHEA-COMP:10136"/>
        <dbReference type="Rhea" id="RHEA-COMP:20101"/>
        <dbReference type="ChEBI" id="CHEBI:15378"/>
        <dbReference type="ChEBI" id="CHEBI:30616"/>
        <dbReference type="ChEBI" id="CHEBI:46858"/>
        <dbReference type="ChEBI" id="CHEBI:61978"/>
        <dbReference type="ChEBI" id="CHEBI:456216"/>
        <dbReference type="EC" id="2.7.10.2"/>
    </reaction>
</comment>
<keyword evidence="10 12" id="KW-0175">Coiled coil</keyword>
<keyword evidence="4 7" id="KW-0418">Kinase</keyword>
<evidence type="ECO:0000259" key="14">
    <source>
        <dbReference type="PROSITE" id="PS51741"/>
    </source>
</evidence>
<gene>
    <name evidence="15" type="ORF">chiPu_0012294</name>
</gene>
<keyword evidence="7" id="KW-0963">Cytoplasm</keyword>
<protein>
    <recommendedName>
        <fullName evidence="7">Tyrosine-protein kinase</fullName>
        <ecNumber evidence="7">2.7.10.2</ecNumber>
    </recommendedName>
</protein>
<evidence type="ECO:0000313" key="15">
    <source>
        <dbReference type="EMBL" id="GCC33823.1"/>
    </source>
</evidence>
<dbReference type="Gene3D" id="3.30.200.20">
    <property type="entry name" value="Phosphorylase Kinase, domain 1"/>
    <property type="match status" value="1"/>
</dbReference>
<dbReference type="FunFam" id="3.30.200.20:FF:000089">
    <property type="entry name" value="Tyrosine-protein kinase"/>
    <property type="match status" value="1"/>
</dbReference>
<evidence type="ECO:0000256" key="3">
    <source>
        <dbReference type="ARBA" id="ARBA00022741"/>
    </source>
</evidence>
<dbReference type="PROSITE" id="PS51741">
    <property type="entry name" value="F_BAR"/>
    <property type="match status" value="1"/>
</dbReference>
<dbReference type="InterPro" id="IPR001245">
    <property type="entry name" value="Ser-Thr/Tyr_kinase_cat_dom"/>
</dbReference>
<evidence type="ECO:0000256" key="8">
    <source>
        <dbReference type="PIRSR" id="PIRSR000632-1"/>
    </source>
</evidence>
<organism evidence="15 16">
    <name type="scientific">Chiloscyllium punctatum</name>
    <name type="common">Brownbanded bambooshark</name>
    <name type="synonym">Hemiscyllium punctatum</name>
    <dbReference type="NCBI Taxonomy" id="137246"/>
    <lineage>
        <taxon>Eukaryota</taxon>
        <taxon>Metazoa</taxon>
        <taxon>Chordata</taxon>
        <taxon>Craniata</taxon>
        <taxon>Vertebrata</taxon>
        <taxon>Chondrichthyes</taxon>
        <taxon>Elasmobranchii</taxon>
        <taxon>Galeomorphii</taxon>
        <taxon>Galeoidea</taxon>
        <taxon>Orectolobiformes</taxon>
        <taxon>Hemiscylliidae</taxon>
        <taxon>Chiloscyllium</taxon>
    </lineage>
</organism>
<keyword evidence="2 7" id="KW-0808">Transferase</keyword>
<dbReference type="OMA" id="QNTENMY"/>
<keyword evidence="16" id="KW-1185">Reference proteome</keyword>
<dbReference type="InterPro" id="IPR050198">
    <property type="entry name" value="Non-receptor_tyrosine_kinases"/>
</dbReference>
<feature type="binding site" evidence="9 11">
    <location>
        <position position="481"/>
    </location>
    <ligand>
        <name>ATP</name>
        <dbReference type="ChEBI" id="CHEBI:30616"/>
    </ligand>
</feature>
<evidence type="ECO:0000256" key="5">
    <source>
        <dbReference type="ARBA" id="ARBA00022840"/>
    </source>
</evidence>
<dbReference type="InterPro" id="IPR031160">
    <property type="entry name" value="F_BAR_dom"/>
</dbReference>
<dbReference type="Gene3D" id="1.10.287.160">
    <property type="entry name" value="HR1 repeat"/>
    <property type="match status" value="1"/>
</dbReference>
<evidence type="ECO:0000256" key="2">
    <source>
        <dbReference type="ARBA" id="ARBA00022679"/>
    </source>
</evidence>
<dbReference type="PROSITE" id="PS50011">
    <property type="entry name" value="PROTEIN_KINASE_DOM"/>
    <property type="match status" value="1"/>
</dbReference>
<evidence type="ECO:0000259" key="13">
    <source>
        <dbReference type="PROSITE" id="PS50011"/>
    </source>
</evidence>
<dbReference type="InterPro" id="IPR000719">
    <property type="entry name" value="Prot_kinase_dom"/>
</dbReference>
<name>A0A401STY5_CHIPU</name>
<dbReference type="InterPro" id="IPR027267">
    <property type="entry name" value="AH/BAR_dom_sf"/>
</dbReference>
<dbReference type="InterPro" id="IPR020635">
    <property type="entry name" value="Tyr_kinase_cat_dom"/>
</dbReference>
<sequence length="713" mass="82426">MGFSSDLWCPQGHTMLLRLQDSEVRLMETMKKWMSYRVRSDKEYSGLLHQMFSQVEKQESSQQAGGLDYISQVNKSWSMIVNQTEVLSRMMRKHSEDLNSGPINKLTLLIRDKQLLKKSYGEQWQQINQEVIKNTQIEIEKLKSQYRQQAKEMNAAKRKFQEASKDKDRDRMRDKYVKAAMKMHILHNQYVLALKSAEVHHQHYYHQGLPGLLDSLQELHEEMVYILKEILQEYQEISSLIQEEVVTVHREISDAIEAIDPRKEYESFIEQNRSVAEVPPLAGFDTSLLEDLDNLQVGELELNDLTIESVQHSLTSLEEELQSLKETIDNRQATIRQISTEVTAEEQSSGCRSRVYIFSKKCALEESRQQVQVLLCNKGRLEAQRLILVQKLKELGDQEPPPALQLEEDRYSNSSVGKDGVKVSSLETLKTHFSGLFKPKFSDKWVLDHEDVLIGDRIGRGNFGEVFSGRMRNDNTLVAVKMCRENLPADQKNKFLMEARILKQYDHPNIVRLIGVCTQKQPIYIVMELVQGGDFLTFLRNEANHFSTKDLIKMAENAAAGMAYLESKRCIHRDLAARNCLVSEKNVLKISDFGMSREEEDGVYSSTGGMKQIPIKWTAPEALNYGRFTTESDIWSYGVLLWETFSLGSTPYPTMTNQQTREEVEQGYRLGAPDSCPDEIYSIMCRCWQYDPKKRPNFSTIHQELVTLRKKWK</sequence>
<dbReference type="CDD" id="cd07685">
    <property type="entry name" value="F-BAR_Fes"/>
    <property type="match status" value="1"/>
</dbReference>
<dbReference type="PRINTS" id="PR00109">
    <property type="entry name" value="TYRKINASE"/>
</dbReference>
<dbReference type="InterPro" id="IPR008266">
    <property type="entry name" value="Tyr_kinase_AS"/>
</dbReference>
<feature type="active site" description="Proton acceptor" evidence="8">
    <location>
        <position position="574"/>
    </location>
</feature>
<evidence type="ECO:0000256" key="10">
    <source>
        <dbReference type="PROSITE-ProRule" id="PRU01077"/>
    </source>
</evidence>
<evidence type="ECO:0000256" key="1">
    <source>
        <dbReference type="ARBA" id="ARBA00022553"/>
    </source>
</evidence>
<keyword evidence="5 7" id="KW-0067">ATP-binding</keyword>
<feature type="binding site" evidence="9">
    <location>
        <begin position="458"/>
        <end position="466"/>
    </location>
    <ligand>
        <name>ATP</name>
        <dbReference type="ChEBI" id="CHEBI:30616"/>
    </ligand>
</feature>
<proteinExistence type="inferred from homology"/>
<dbReference type="GO" id="GO:0005524">
    <property type="term" value="F:ATP binding"/>
    <property type="evidence" value="ECO:0007669"/>
    <property type="project" value="UniProtKB-UniRule"/>
</dbReference>
<dbReference type="Gene3D" id="1.20.1270.60">
    <property type="entry name" value="Arfaptin homology (AH) domain/BAR domain"/>
    <property type="match status" value="1"/>
</dbReference>